<dbReference type="Gene3D" id="2.60.40.1730">
    <property type="entry name" value="tricorn interacting facor f3 domain"/>
    <property type="match status" value="1"/>
</dbReference>
<dbReference type="InterPro" id="IPR014782">
    <property type="entry name" value="Peptidase_M1_dom"/>
</dbReference>
<feature type="chain" id="PRO_5016444305" evidence="1">
    <location>
        <begin position="32"/>
        <end position="536"/>
    </location>
</feature>
<dbReference type="InterPro" id="IPR027268">
    <property type="entry name" value="Peptidase_M4/M1_CTD_sf"/>
</dbReference>
<dbReference type="Gene3D" id="1.10.390.10">
    <property type="entry name" value="Neutral Protease Domain 2"/>
    <property type="match status" value="1"/>
</dbReference>
<evidence type="ECO:0000313" key="4">
    <source>
        <dbReference type="Proteomes" id="UP000248917"/>
    </source>
</evidence>
<dbReference type="SUPFAM" id="SSF63737">
    <property type="entry name" value="Leukotriene A4 hydrolase N-terminal domain"/>
    <property type="match status" value="1"/>
</dbReference>
<dbReference type="AlphaFoldDB" id="A0A326RSJ6"/>
<evidence type="ECO:0000256" key="1">
    <source>
        <dbReference type="SAM" id="SignalP"/>
    </source>
</evidence>
<proteinExistence type="predicted"/>
<dbReference type="GO" id="GO:0016020">
    <property type="term" value="C:membrane"/>
    <property type="evidence" value="ECO:0007669"/>
    <property type="project" value="TreeGrafter"/>
</dbReference>
<dbReference type="InterPro" id="IPR050344">
    <property type="entry name" value="Peptidase_M1_aminopeptidases"/>
</dbReference>
<keyword evidence="4" id="KW-1185">Reference proteome</keyword>
<keyword evidence="1" id="KW-0732">Signal</keyword>
<feature type="signal peptide" evidence="1">
    <location>
        <begin position="1"/>
        <end position="31"/>
    </location>
</feature>
<dbReference type="GO" id="GO:0005737">
    <property type="term" value="C:cytoplasm"/>
    <property type="evidence" value="ECO:0007669"/>
    <property type="project" value="TreeGrafter"/>
</dbReference>
<evidence type="ECO:0000313" key="3">
    <source>
        <dbReference type="EMBL" id="PZV77644.1"/>
    </source>
</evidence>
<comment type="caution">
    <text evidence="3">The sequence shown here is derived from an EMBL/GenBank/DDBJ whole genome shotgun (WGS) entry which is preliminary data.</text>
</comment>
<dbReference type="GO" id="GO:0070006">
    <property type="term" value="F:metalloaminopeptidase activity"/>
    <property type="evidence" value="ECO:0007669"/>
    <property type="project" value="TreeGrafter"/>
</dbReference>
<dbReference type="GO" id="GO:0008270">
    <property type="term" value="F:zinc ion binding"/>
    <property type="evidence" value="ECO:0007669"/>
    <property type="project" value="InterPro"/>
</dbReference>
<reference evidence="3 4" key="1">
    <citation type="submission" date="2018-06" db="EMBL/GenBank/DDBJ databases">
        <title>Genomic Encyclopedia of Archaeal and Bacterial Type Strains, Phase II (KMG-II): from individual species to whole genera.</title>
        <authorList>
            <person name="Goeker M."/>
        </authorList>
    </citation>
    <scope>NUCLEOTIDE SEQUENCE [LARGE SCALE GENOMIC DNA]</scope>
    <source>
        <strain evidence="3 4">T4</strain>
    </source>
</reference>
<dbReference type="GO" id="GO:0042277">
    <property type="term" value="F:peptide binding"/>
    <property type="evidence" value="ECO:0007669"/>
    <property type="project" value="TreeGrafter"/>
</dbReference>
<dbReference type="InterPro" id="IPR042097">
    <property type="entry name" value="Aminopeptidase_N-like_N_sf"/>
</dbReference>
<dbReference type="EMBL" id="QKTX01000019">
    <property type="protein sequence ID" value="PZV77644.1"/>
    <property type="molecule type" value="Genomic_DNA"/>
</dbReference>
<protein>
    <submittedName>
        <fullName evidence="3">Peptidase M1-like protein</fullName>
    </submittedName>
</protein>
<name>A0A326RSJ6_9BACT</name>
<accession>A0A326RSJ6</accession>
<gene>
    <name evidence="3" type="ORF">CLV31_11957</name>
</gene>
<feature type="domain" description="Peptidase M1 membrane alanine aminopeptidase" evidence="2">
    <location>
        <begin position="273"/>
        <end position="466"/>
    </location>
</feature>
<dbReference type="CDD" id="cd09603">
    <property type="entry name" value="M1_APN_like"/>
    <property type="match status" value="1"/>
</dbReference>
<dbReference type="PANTHER" id="PTHR11533">
    <property type="entry name" value="PROTEASE M1 ZINC METALLOPROTEASE"/>
    <property type="match status" value="1"/>
</dbReference>
<dbReference type="PROSITE" id="PS51257">
    <property type="entry name" value="PROKAR_LIPOPROTEIN"/>
    <property type="match status" value="1"/>
</dbReference>
<organism evidence="3 4">
    <name type="scientific">Algoriphagus aquaeductus</name>
    <dbReference type="NCBI Taxonomy" id="475299"/>
    <lineage>
        <taxon>Bacteria</taxon>
        <taxon>Pseudomonadati</taxon>
        <taxon>Bacteroidota</taxon>
        <taxon>Cytophagia</taxon>
        <taxon>Cytophagales</taxon>
        <taxon>Cyclobacteriaceae</taxon>
        <taxon>Algoriphagus</taxon>
    </lineage>
</organism>
<sequence>MKSDMNFTKTLAMRIISFLAIFISSCTGAFAQNWDWGGPIDPLQAKMKIRHYRLELELLPETQSIQGSNTITFSAEEKLDTLRFQLINEYEISKVLMDGKEVKFTHEKDLLDIIPVDCTCDQVQIFYGGKNPIAQNPPWTGGFTWEKDLLDNHWMGLSSQGEGGKIFMPALDHPSSEPSEGVDLIFTAPKPYFVASNGRLIESQEVGQKMRYHWQTGYPISNYNINFTLGIFHEEKLDFTSVSGEVIPMQVWVLQENRAKVKELLELLKISTETQEKYFGPFPFSEDKIAVVETPYLGMEHQTINAYGNNFQFVPMGKVKYDWLLHHELGHEWWGNKVTVSDWADMWIHEGLTAYGDWLFFWEHGGPEAYFAKVKAESRNVPHAKPVVSPPNSTEEEAYHPEIYTKGALVIHALRGVLGDELFFPAIKAFVMDERFTYLNQVTTRDFTDFIQSYTGKDLKGFFDLYLYTTSIPKLKVSKKGKEGYVISLQGIDFEMPLEIETSEGVQRAPVGKKGIEVKSKTPPVVDPQGWLMLSR</sequence>
<dbReference type="PANTHER" id="PTHR11533:SF174">
    <property type="entry name" value="PUROMYCIN-SENSITIVE AMINOPEPTIDASE-RELATED"/>
    <property type="match status" value="1"/>
</dbReference>
<dbReference type="GO" id="GO:0043171">
    <property type="term" value="P:peptide catabolic process"/>
    <property type="evidence" value="ECO:0007669"/>
    <property type="project" value="TreeGrafter"/>
</dbReference>
<evidence type="ECO:0000259" key="2">
    <source>
        <dbReference type="Pfam" id="PF01433"/>
    </source>
</evidence>
<dbReference type="GO" id="GO:0005615">
    <property type="term" value="C:extracellular space"/>
    <property type="evidence" value="ECO:0007669"/>
    <property type="project" value="TreeGrafter"/>
</dbReference>
<dbReference type="Pfam" id="PF01433">
    <property type="entry name" value="Peptidase_M1"/>
    <property type="match status" value="1"/>
</dbReference>
<dbReference type="Proteomes" id="UP000248917">
    <property type="component" value="Unassembled WGS sequence"/>
</dbReference>
<dbReference type="SUPFAM" id="SSF55486">
    <property type="entry name" value="Metalloproteases ('zincins'), catalytic domain"/>
    <property type="match status" value="1"/>
</dbReference>